<evidence type="ECO:0000256" key="1">
    <source>
        <dbReference type="SAM" id="MobiDB-lite"/>
    </source>
</evidence>
<evidence type="ECO:0000313" key="2">
    <source>
        <dbReference type="EMBL" id="MBB6345009.1"/>
    </source>
</evidence>
<organism evidence="2 3">
    <name type="scientific">Nonomuraea muscovyensis</name>
    <dbReference type="NCBI Taxonomy" id="1124761"/>
    <lineage>
        <taxon>Bacteria</taxon>
        <taxon>Bacillati</taxon>
        <taxon>Actinomycetota</taxon>
        <taxon>Actinomycetes</taxon>
        <taxon>Streptosporangiales</taxon>
        <taxon>Streptosporangiaceae</taxon>
        <taxon>Nonomuraea</taxon>
    </lineage>
</organism>
<dbReference type="RefSeq" id="WP_185083038.1">
    <property type="nucleotide sequence ID" value="NZ_JACHJB010000001.1"/>
</dbReference>
<keyword evidence="3" id="KW-1185">Reference proteome</keyword>
<feature type="region of interest" description="Disordered" evidence="1">
    <location>
        <begin position="170"/>
        <end position="193"/>
    </location>
</feature>
<dbReference type="Proteomes" id="UP000583800">
    <property type="component" value="Unassembled WGS sequence"/>
</dbReference>
<accession>A0A7X0BY04</accession>
<evidence type="ECO:0000313" key="3">
    <source>
        <dbReference type="Proteomes" id="UP000583800"/>
    </source>
</evidence>
<dbReference type="AlphaFoldDB" id="A0A7X0BY04"/>
<gene>
    <name evidence="2" type="ORF">FHU36_001518</name>
</gene>
<dbReference type="EMBL" id="JACHJB010000001">
    <property type="protein sequence ID" value="MBB6345009.1"/>
    <property type="molecule type" value="Genomic_DNA"/>
</dbReference>
<comment type="caution">
    <text evidence="2">The sequence shown here is derived from an EMBL/GenBank/DDBJ whole genome shotgun (WGS) entry which is preliminary data.</text>
</comment>
<sequence length="193" mass="20962">MGGLRCVDGSFLTVTPVACTDSVGVPYEVTLELRRDGTPYGTVGERCGWMLVRLARGVDEARAGRGPAACWPDPDDRFPDEEPDSELFAFRYRTRSSVVGGGELRCQLRTIPIWVPRPGRPGEWRLTRRAFVEAWGAGGVGMRAVLTSGELAEFVRELVDEAEGCLGGRGLARNPVEDLPRNPIDGAGTGETR</sequence>
<proteinExistence type="predicted"/>
<reference evidence="2 3" key="1">
    <citation type="submission" date="2020-08" db="EMBL/GenBank/DDBJ databases">
        <title>Sequencing the genomes of 1000 actinobacteria strains.</title>
        <authorList>
            <person name="Klenk H.-P."/>
        </authorList>
    </citation>
    <scope>NUCLEOTIDE SEQUENCE [LARGE SCALE GENOMIC DNA]</scope>
    <source>
        <strain evidence="2 3">DSM 45913</strain>
    </source>
</reference>
<name>A0A7X0BY04_9ACTN</name>
<protein>
    <submittedName>
        <fullName evidence="2">Uncharacterized protein</fullName>
    </submittedName>
</protein>